<dbReference type="AlphaFoldDB" id="A0AAW2CL64"/>
<proteinExistence type="predicted"/>
<reference evidence="2 3" key="1">
    <citation type="submission" date="2024-01" db="EMBL/GenBank/DDBJ databases">
        <title>A telomere-to-telomere, gap-free genome of sweet tea (Lithocarpus litseifolius).</title>
        <authorList>
            <person name="Zhou J."/>
        </authorList>
    </citation>
    <scope>NUCLEOTIDE SEQUENCE [LARGE SCALE GENOMIC DNA]</scope>
    <source>
        <strain evidence="2">Zhou-2022a</strain>
        <tissue evidence="2">Leaf</tissue>
    </source>
</reference>
<sequence>MGTASSKGTSSIDKSTSKQNAQKAHPIQAKDRRPLTEISNCPPPEEEYPSTCPDEDAQRIANLELKRIDPTLRSRRSEHGDEDDTLSGCS</sequence>
<evidence type="ECO:0000313" key="2">
    <source>
        <dbReference type="EMBL" id="KAK9998768.1"/>
    </source>
</evidence>
<dbReference type="EMBL" id="JAZDWU010000006">
    <property type="protein sequence ID" value="KAK9998768.1"/>
    <property type="molecule type" value="Genomic_DNA"/>
</dbReference>
<feature type="compositionally biased region" description="Basic and acidic residues" evidence="1">
    <location>
        <begin position="64"/>
        <end position="79"/>
    </location>
</feature>
<name>A0AAW2CL64_9ROSI</name>
<comment type="caution">
    <text evidence="2">The sequence shown here is derived from an EMBL/GenBank/DDBJ whole genome shotgun (WGS) entry which is preliminary data.</text>
</comment>
<feature type="compositionally biased region" description="Acidic residues" evidence="1">
    <location>
        <begin position="80"/>
        <end position="90"/>
    </location>
</feature>
<gene>
    <name evidence="2" type="ORF">SO802_018371</name>
</gene>
<accession>A0AAW2CL64</accession>
<evidence type="ECO:0000313" key="3">
    <source>
        <dbReference type="Proteomes" id="UP001459277"/>
    </source>
</evidence>
<feature type="region of interest" description="Disordered" evidence="1">
    <location>
        <begin position="1"/>
        <end position="90"/>
    </location>
</feature>
<evidence type="ECO:0000256" key="1">
    <source>
        <dbReference type="SAM" id="MobiDB-lite"/>
    </source>
</evidence>
<dbReference type="Proteomes" id="UP001459277">
    <property type="component" value="Unassembled WGS sequence"/>
</dbReference>
<organism evidence="2 3">
    <name type="scientific">Lithocarpus litseifolius</name>
    <dbReference type="NCBI Taxonomy" id="425828"/>
    <lineage>
        <taxon>Eukaryota</taxon>
        <taxon>Viridiplantae</taxon>
        <taxon>Streptophyta</taxon>
        <taxon>Embryophyta</taxon>
        <taxon>Tracheophyta</taxon>
        <taxon>Spermatophyta</taxon>
        <taxon>Magnoliopsida</taxon>
        <taxon>eudicotyledons</taxon>
        <taxon>Gunneridae</taxon>
        <taxon>Pentapetalae</taxon>
        <taxon>rosids</taxon>
        <taxon>fabids</taxon>
        <taxon>Fagales</taxon>
        <taxon>Fagaceae</taxon>
        <taxon>Lithocarpus</taxon>
    </lineage>
</organism>
<feature type="compositionally biased region" description="Polar residues" evidence="1">
    <location>
        <begin position="1"/>
        <end position="22"/>
    </location>
</feature>
<keyword evidence="3" id="KW-1185">Reference proteome</keyword>
<protein>
    <submittedName>
        <fullName evidence="2">Uncharacterized protein</fullName>
    </submittedName>
</protein>